<evidence type="ECO:0000313" key="2">
    <source>
        <dbReference type="EMBL" id="DAF49324.1"/>
    </source>
</evidence>
<proteinExistence type="predicted"/>
<dbReference type="EMBL" id="BK032580">
    <property type="protein sequence ID" value="DAF49324.1"/>
    <property type="molecule type" value="Genomic_DNA"/>
</dbReference>
<dbReference type="Pfam" id="PF11753">
    <property type="entry name" value="DUF3310"/>
    <property type="match status" value="1"/>
</dbReference>
<sequence length="166" mass="19576">MNGLEELIEMRDKGWKWLAINGENWVARVFIEMPYWNGDAYKGKWSSHNAMWKITPKNGEILALQKHQTFDRPFPINEAIDVLKRYHSQTDMVKNPNHDDMVNHPRHYTSGNIEVWDFIIDQDLNYCRGSAVKYISRAGKKDDAIQDLNKAIRFLEREIKRLETGK</sequence>
<dbReference type="GO" id="GO:0016301">
    <property type="term" value="F:kinase activity"/>
    <property type="evidence" value="ECO:0007669"/>
    <property type="project" value="UniProtKB-KW"/>
</dbReference>
<accession>A0A8S5SE48</accession>
<evidence type="ECO:0000256" key="1">
    <source>
        <dbReference type="SAM" id="Coils"/>
    </source>
</evidence>
<dbReference type="InterPro" id="IPR021739">
    <property type="entry name" value="SaV-like"/>
</dbReference>
<keyword evidence="2" id="KW-0418">Kinase</keyword>
<organism evidence="2">
    <name type="scientific">Siphoviridae sp. ct3q24</name>
    <dbReference type="NCBI Taxonomy" id="2827772"/>
    <lineage>
        <taxon>Viruses</taxon>
        <taxon>Duplodnaviria</taxon>
        <taxon>Heunggongvirae</taxon>
        <taxon>Uroviricota</taxon>
        <taxon>Caudoviricetes</taxon>
    </lineage>
</organism>
<keyword evidence="2" id="KW-0808">Transferase</keyword>
<keyword evidence="1" id="KW-0175">Coiled coil</keyword>
<protein>
    <submittedName>
        <fullName evidence="2">Nucelotide kinase</fullName>
    </submittedName>
</protein>
<reference evidence="2" key="1">
    <citation type="journal article" date="2021" name="Proc. Natl. Acad. Sci. U.S.A.">
        <title>A Catalog of Tens of Thousands of Viruses from Human Metagenomes Reveals Hidden Associations with Chronic Diseases.</title>
        <authorList>
            <person name="Tisza M.J."/>
            <person name="Buck C.B."/>
        </authorList>
    </citation>
    <scope>NUCLEOTIDE SEQUENCE</scope>
    <source>
        <strain evidence="2">Ct3q24</strain>
    </source>
</reference>
<name>A0A8S5SE48_9CAUD</name>
<feature type="coiled-coil region" evidence="1">
    <location>
        <begin position="138"/>
        <end position="165"/>
    </location>
</feature>